<dbReference type="AlphaFoldDB" id="A0AAV7W6C7"/>
<comment type="caution">
    <text evidence="2">The sequence shown here is derived from an EMBL/GenBank/DDBJ whole genome shotgun (WGS) entry which is preliminary data.</text>
</comment>
<proteinExistence type="predicted"/>
<dbReference type="Proteomes" id="UP001066276">
    <property type="component" value="Chromosome 1_2"/>
</dbReference>
<feature type="compositionally biased region" description="Polar residues" evidence="1">
    <location>
        <begin position="1"/>
        <end position="14"/>
    </location>
</feature>
<organism evidence="2 3">
    <name type="scientific">Pleurodeles waltl</name>
    <name type="common">Iberian ribbed newt</name>
    <dbReference type="NCBI Taxonomy" id="8319"/>
    <lineage>
        <taxon>Eukaryota</taxon>
        <taxon>Metazoa</taxon>
        <taxon>Chordata</taxon>
        <taxon>Craniata</taxon>
        <taxon>Vertebrata</taxon>
        <taxon>Euteleostomi</taxon>
        <taxon>Amphibia</taxon>
        <taxon>Batrachia</taxon>
        <taxon>Caudata</taxon>
        <taxon>Salamandroidea</taxon>
        <taxon>Salamandridae</taxon>
        <taxon>Pleurodelinae</taxon>
        <taxon>Pleurodeles</taxon>
    </lineage>
</organism>
<evidence type="ECO:0000313" key="3">
    <source>
        <dbReference type="Proteomes" id="UP001066276"/>
    </source>
</evidence>
<feature type="compositionally biased region" description="Basic and acidic residues" evidence="1">
    <location>
        <begin position="135"/>
        <end position="146"/>
    </location>
</feature>
<dbReference type="EMBL" id="JANPWB010000002">
    <property type="protein sequence ID" value="KAJ1208148.1"/>
    <property type="molecule type" value="Genomic_DNA"/>
</dbReference>
<accession>A0AAV7W6C7</accession>
<feature type="compositionally biased region" description="Basic and acidic residues" evidence="1">
    <location>
        <begin position="15"/>
        <end position="29"/>
    </location>
</feature>
<keyword evidence="3" id="KW-1185">Reference proteome</keyword>
<reference evidence="2" key="1">
    <citation type="journal article" date="2022" name="bioRxiv">
        <title>Sequencing and chromosome-scale assembly of the giantPleurodeles waltlgenome.</title>
        <authorList>
            <person name="Brown T."/>
            <person name="Elewa A."/>
            <person name="Iarovenko S."/>
            <person name="Subramanian E."/>
            <person name="Araus A.J."/>
            <person name="Petzold A."/>
            <person name="Susuki M."/>
            <person name="Suzuki K.-i.T."/>
            <person name="Hayashi T."/>
            <person name="Toyoda A."/>
            <person name="Oliveira C."/>
            <person name="Osipova E."/>
            <person name="Leigh N.D."/>
            <person name="Simon A."/>
            <person name="Yun M.H."/>
        </authorList>
    </citation>
    <scope>NUCLEOTIDE SEQUENCE</scope>
    <source>
        <strain evidence="2">20211129_DDA</strain>
        <tissue evidence="2">Liver</tissue>
    </source>
</reference>
<sequence length="153" mass="17426">MQSKDASGGWSTLRTPDRKEGETRNDSSDIRGCIRPLHEVHHLVHGEPSTRRGAGCVEQAYKLEGEVLDYEDGNDQRMEKLCNRGQCRKMSGTRVKLMKDGGLVFYRKQQRRRFRIDRRVGEDRHMITAGNLPQGEEHRAHLERGEGSQVGGV</sequence>
<feature type="region of interest" description="Disordered" evidence="1">
    <location>
        <begin position="133"/>
        <end position="153"/>
    </location>
</feature>
<protein>
    <submittedName>
        <fullName evidence="2">Uncharacterized protein</fullName>
    </submittedName>
</protein>
<gene>
    <name evidence="2" type="ORF">NDU88_003536</name>
</gene>
<evidence type="ECO:0000256" key="1">
    <source>
        <dbReference type="SAM" id="MobiDB-lite"/>
    </source>
</evidence>
<name>A0AAV7W6C7_PLEWA</name>
<evidence type="ECO:0000313" key="2">
    <source>
        <dbReference type="EMBL" id="KAJ1208148.1"/>
    </source>
</evidence>
<feature type="region of interest" description="Disordered" evidence="1">
    <location>
        <begin position="1"/>
        <end position="30"/>
    </location>
</feature>